<evidence type="ECO:0000256" key="1">
    <source>
        <dbReference type="SAM" id="Phobius"/>
    </source>
</evidence>
<feature type="transmembrane region" description="Helical" evidence="1">
    <location>
        <begin position="6"/>
        <end position="25"/>
    </location>
</feature>
<evidence type="ECO:0000313" key="2">
    <source>
        <dbReference type="EMBL" id="MFC3812877.1"/>
    </source>
</evidence>
<keyword evidence="1" id="KW-0812">Transmembrane</keyword>
<dbReference type="EMBL" id="JBHRYQ010000001">
    <property type="protein sequence ID" value="MFC3812877.1"/>
    <property type="molecule type" value="Genomic_DNA"/>
</dbReference>
<dbReference type="RefSeq" id="WP_379839783.1">
    <property type="nucleotide sequence ID" value="NZ_JBHRYQ010000001.1"/>
</dbReference>
<keyword evidence="3" id="KW-1185">Reference proteome</keyword>
<organism evidence="2 3">
    <name type="scientific">Lacihabitans lacunae</name>
    <dbReference type="NCBI Taxonomy" id="1028214"/>
    <lineage>
        <taxon>Bacteria</taxon>
        <taxon>Pseudomonadati</taxon>
        <taxon>Bacteroidota</taxon>
        <taxon>Cytophagia</taxon>
        <taxon>Cytophagales</taxon>
        <taxon>Leadbetterellaceae</taxon>
        <taxon>Lacihabitans</taxon>
    </lineage>
</organism>
<name>A0ABV7Z2F5_9BACT</name>
<accession>A0ABV7Z2F5</accession>
<evidence type="ECO:0008006" key="4">
    <source>
        <dbReference type="Google" id="ProtNLM"/>
    </source>
</evidence>
<keyword evidence="1" id="KW-1133">Transmembrane helix</keyword>
<dbReference type="Proteomes" id="UP001595616">
    <property type="component" value="Unassembled WGS sequence"/>
</dbReference>
<reference evidence="3" key="1">
    <citation type="journal article" date="2019" name="Int. J. Syst. Evol. Microbiol.">
        <title>The Global Catalogue of Microorganisms (GCM) 10K type strain sequencing project: providing services to taxonomists for standard genome sequencing and annotation.</title>
        <authorList>
            <consortium name="The Broad Institute Genomics Platform"/>
            <consortium name="The Broad Institute Genome Sequencing Center for Infectious Disease"/>
            <person name="Wu L."/>
            <person name="Ma J."/>
        </authorList>
    </citation>
    <scope>NUCLEOTIDE SEQUENCE [LARGE SCALE GENOMIC DNA]</scope>
    <source>
        <strain evidence="3">CECT 7956</strain>
    </source>
</reference>
<comment type="caution">
    <text evidence="2">The sequence shown here is derived from an EMBL/GenBank/DDBJ whole genome shotgun (WGS) entry which is preliminary data.</text>
</comment>
<keyword evidence="1" id="KW-0472">Membrane</keyword>
<gene>
    <name evidence="2" type="ORF">ACFOOI_19595</name>
</gene>
<sequence length="65" mass="6959">MLPLFLVTLGLILFGVFMFSVRLIFIKNGEFKGTCASNNPMLQKEGAVCGVCGRVPGEPCADPNP</sequence>
<evidence type="ECO:0000313" key="3">
    <source>
        <dbReference type="Proteomes" id="UP001595616"/>
    </source>
</evidence>
<protein>
    <recommendedName>
        <fullName evidence="4">Membrane or secreted protein</fullName>
    </recommendedName>
</protein>
<proteinExistence type="predicted"/>